<dbReference type="SUPFAM" id="SSF55073">
    <property type="entry name" value="Nucleotide cyclase"/>
    <property type="match status" value="1"/>
</dbReference>
<dbReference type="InterPro" id="IPR043128">
    <property type="entry name" value="Rev_trsase/Diguanyl_cyclase"/>
</dbReference>
<dbReference type="GO" id="GO:0071111">
    <property type="term" value="F:cyclic-guanylate-specific phosphodiesterase activity"/>
    <property type="evidence" value="ECO:0007669"/>
    <property type="project" value="InterPro"/>
</dbReference>
<dbReference type="Gene3D" id="3.30.70.270">
    <property type="match status" value="1"/>
</dbReference>
<dbReference type="InterPro" id="IPR035965">
    <property type="entry name" value="PAS-like_dom_sf"/>
</dbReference>
<dbReference type="SUPFAM" id="SSF141868">
    <property type="entry name" value="EAL domain-like"/>
    <property type="match status" value="1"/>
</dbReference>
<dbReference type="InterPro" id="IPR035919">
    <property type="entry name" value="EAL_sf"/>
</dbReference>
<protein>
    <submittedName>
        <fullName evidence="2">PAS domain S-box-containing protein</fullName>
    </submittedName>
</protein>
<keyword evidence="3" id="KW-1185">Reference proteome</keyword>
<reference evidence="2 3" key="1">
    <citation type="submission" date="2016-10" db="EMBL/GenBank/DDBJ databases">
        <authorList>
            <person name="de Groot N.N."/>
        </authorList>
    </citation>
    <scope>NUCLEOTIDE SEQUENCE [LARGE SCALE GENOMIC DNA]</scope>
    <source>
        <strain evidence="2 3">KHGC13</strain>
    </source>
</reference>
<dbReference type="InterPro" id="IPR001633">
    <property type="entry name" value="EAL_dom"/>
</dbReference>
<evidence type="ECO:0000313" key="2">
    <source>
        <dbReference type="EMBL" id="SFU53835.1"/>
    </source>
</evidence>
<sequence length="993" mass="115531">MKLFQFSPEIREILERMPDAVAAFQHDDRRMEALTVSRSFLERFGYTTTEEALDALNTDPFRGIHPEDIARVEDTVHRFIFGNGAFDTVFRYQSRLWKDDHLIHAVGRHITPSEAGIALVSCMDESASAEGEEDRSGCLKETLEQRLEAVRFGRTHRFDDLTGLPNMADLLQNGSERVREMKEQGFSPVVLYLDYCHLKLFNNRHGFLTGDVLIRGLGGLLRTTFGMDFSARQESDHFVVLTDREGVEGKLKQLFAETRKLNFGNSLPLKVGIYDTAFGMTDFTQACRRAKQACDSLENTLISDYAWFDREIMEQASLREYIIRNFHRAMEEGWIQVYYQPVIRSLTGSFCGAEALVRWIDPVHGMILPNHFIPVLEEINQIFQMDLYVFEQVCRDFQSLRDSRRSIVPVSVNLSRTDFCHSDAADRIECLAEKYEVPRDIINIEITESAFAENVSEIGRGIERFHQLGYQVWMDDFGTGSSSLGILKDYSFDELKIDMSFLSSDSEKARSIIRSTVRMAKQIGIQTLAEGVETEEQYRFLRSIGCEKLQGYYFGKPMPLPEMDEHFRKIRVTKEMPGWRRYYEKMSRIDLQTDEPLCIVEDDGITMKILFANKAYRRVLKRDHVSSVRDWEDQINTKNNPLHTLHRQFADQLLRARSGLQSVTYPSGDHYMLLTGSTVTRHESYCLYRMNLRYVEINRQADEQKKADFLQNLYYVCNDAAVIDYDEDVVYSLKSSLSEQPIGLNWKTRNIRTVFRTWTDRFVYIPDQKAYRAFMNVSTLRRRLRMIPEKILSGYFRSISDSGEYQWLHHMILPIPRTDFRKFLYVTFQAGPDEETRRSFVRDFYKKNNLPLSNVNPAQDISDAVLWRNWVMNSTDRIFWKDRNHRFLGASQGFLNFFGLRSARNIIGKTAEEMKWYVEERAMEEEEENLLRTGERIHNRLQRCTVRGRQHFVTIDMIPIYRSGKIAGLIGSLTEAGGMSPALAEEEDTDGEE</sequence>
<dbReference type="PANTHER" id="PTHR33121">
    <property type="entry name" value="CYCLIC DI-GMP PHOSPHODIESTERASE PDEF"/>
    <property type="match status" value="1"/>
</dbReference>
<dbReference type="STRING" id="155865.SAMN05216515_11110"/>
<gene>
    <name evidence="2" type="ORF">SAMN05216508_11042</name>
</gene>
<dbReference type="Pfam" id="PF00990">
    <property type="entry name" value="GGDEF"/>
    <property type="match status" value="1"/>
</dbReference>
<dbReference type="Proteomes" id="UP000198817">
    <property type="component" value="Unassembled WGS sequence"/>
</dbReference>
<evidence type="ECO:0000313" key="3">
    <source>
        <dbReference type="Proteomes" id="UP000198817"/>
    </source>
</evidence>
<dbReference type="SMART" id="SM00267">
    <property type="entry name" value="GGDEF"/>
    <property type="match status" value="1"/>
</dbReference>
<dbReference type="Pfam" id="PF00563">
    <property type="entry name" value="EAL"/>
    <property type="match status" value="1"/>
</dbReference>
<name>A0A1I7GZI4_9FIRM</name>
<proteinExistence type="predicted"/>
<dbReference type="SUPFAM" id="SSF55785">
    <property type="entry name" value="PYP-like sensor domain (PAS domain)"/>
    <property type="match status" value="2"/>
</dbReference>
<dbReference type="CDD" id="cd01948">
    <property type="entry name" value="EAL"/>
    <property type="match status" value="1"/>
</dbReference>
<dbReference type="PANTHER" id="PTHR33121:SF70">
    <property type="entry name" value="SIGNALING PROTEIN YKOW"/>
    <property type="match status" value="1"/>
</dbReference>
<dbReference type="NCBIfam" id="TIGR00229">
    <property type="entry name" value="sensory_box"/>
    <property type="match status" value="1"/>
</dbReference>
<evidence type="ECO:0000259" key="1">
    <source>
        <dbReference type="PROSITE" id="PS50883"/>
    </source>
</evidence>
<dbReference type="InterPro" id="IPR000160">
    <property type="entry name" value="GGDEF_dom"/>
</dbReference>
<accession>A0A1I7GZI4</accession>
<dbReference type="OrthoDB" id="9805474at2"/>
<dbReference type="EMBL" id="FPBT01000010">
    <property type="protein sequence ID" value="SFU53835.1"/>
    <property type="molecule type" value="Genomic_DNA"/>
</dbReference>
<dbReference type="Gene3D" id="3.30.450.20">
    <property type="entry name" value="PAS domain"/>
    <property type="match status" value="2"/>
</dbReference>
<dbReference type="PROSITE" id="PS50883">
    <property type="entry name" value="EAL"/>
    <property type="match status" value="1"/>
</dbReference>
<dbReference type="Gene3D" id="3.20.20.450">
    <property type="entry name" value="EAL domain"/>
    <property type="match status" value="1"/>
</dbReference>
<dbReference type="InterPro" id="IPR029787">
    <property type="entry name" value="Nucleotide_cyclase"/>
</dbReference>
<feature type="domain" description="EAL" evidence="1">
    <location>
        <begin position="319"/>
        <end position="571"/>
    </location>
</feature>
<dbReference type="SMART" id="SM00052">
    <property type="entry name" value="EAL"/>
    <property type="match status" value="1"/>
</dbReference>
<dbReference type="InterPro" id="IPR000014">
    <property type="entry name" value="PAS"/>
</dbReference>
<organism evidence="2 3">
    <name type="scientific">Eubacterium pyruvativorans</name>
    <dbReference type="NCBI Taxonomy" id="155865"/>
    <lineage>
        <taxon>Bacteria</taxon>
        <taxon>Bacillati</taxon>
        <taxon>Bacillota</taxon>
        <taxon>Clostridia</taxon>
        <taxon>Eubacteriales</taxon>
        <taxon>Eubacteriaceae</taxon>
        <taxon>Eubacterium</taxon>
    </lineage>
</organism>
<dbReference type="InterPro" id="IPR050706">
    <property type="entry name" value="Cyclic-di-GMP_PDE-like"/>
</dbReference>
<dbReference type="AlphaFoldDB" id="A0A1I7GZI4"/>